<feature type="transmembrane region" description="Helical" evidence="7">
    <location>
        <begin position="144"/>
        <end position="166"/>
    </location>
</feature>
<keyword evidence="10" id="KW-1185">Reference proteome</keyword>
<comment type="subcellular location">
    <subcellularLocation>
        <location evidence="1">Cell membrane</location>
        <topology evidence="1">Single-pass membrane protein</topology>
    </subcellularLocation>
</comment>
<dbReference type="InterPro" id="IPR052027">
    <property type="entry name" value="PspC"/>
</dbReference>
<evidence type="ECO:0000256" key="2">
    <source>
        <dbReference type="ARBA" id="ARBA00022475"/>
    </source>
</evidence>
<dbReference type="AlphaFoldDB" id="F7XN75"/>
<evidence type="ECO:0000256" key="1">
    <source>
        <dbReference type="ARBA" id="ARBA00004162"/>
    </source>
</evidence>
<keyword evidence="2" id="KW-1003">Cell membrane</keyword>
<keyword evidence="5 7" id="KW-0472">Membrane</keyword>
<dbReference type="STRING" id="679901.Mzhil_0152"/>
<keyword evidence="3 7" id="KW-0812">Transmembrane</keyword>
<accession>F7XN75</accession>
<feature type="transmembrane region" description="Helical" evidence="7">
    <location>
        <begin position="36"/>
        <end position="59"/>
    </location>
</feature>
<organism evidence="9 10">
    <name type="scientific">Methanosalsum zhilinae (strain DSM 4017 / NBRC 107636 / OCM 62 / WeN5)</name>
    <name type="common">Methanohalophilus zhilinae</name>
    <dbReference type="NCBI Taxonomy" id="679901"/>
    <lineage>
        <taxon>Archaea</taxon>
        <taxon>Methanobacteriati</taxon>
        <taxon>Methanobacteriota</taxon>
        <taxon>Stenosarchaea group</taxon>
        <taxon>Methanomicrobia</taxon>
        <taxon>Methanosarcinales</taxon>
        <taxon>Methanosarcinaceae</taxon>
        <taxon>Methanosalsum</taxon>
    </lineage>
</organism>
<evidence type="ECO:0000256" key="6">
    <source>
        <dbReference type="SAM" id="MobiDB-lite"/>
    </source>
</evidence>
<dbReference type="KEGG" id="mzh:Mzhil_0152"/>
<evidence type="ECO:0000256" key="3">
    <source>
        <dbReference type="ARBA" id="ARBA00022692"/>
    </source>
</evidence>
<evidence type="ECO:0000256" key="5">
    <source>
        <dbReference type="ARBA" id="ARBA00023136"/>
    </source>
</evidence>
<dbReference type="HOGENOM" id="CLU_099432_0_1_2"/>
<feature type="domain" description="Phage shock protein PspC N-terminal" evidence="8">
    <location>
        <begin position="5"/>
        <end position="62"/>
    </location>
</feature>
<dbReference type="RefSeq" id="WP_013897471.1">
    <property type="nucleotide sequence ID" value="NC_015676.1"/>
</dbReference>
<dbReference type="Proteomes" id="UP000006622">
    <property type="component" value="Chromosome"/>
</dbReference>
<keyword evidence="4 7" id="KW-1133">Transmembrane helix</keyword>
<dbReference type="GeneID" id="25395923"/>
<dbReference type="OrthoDB" id="103681at2157"/>
<evidence type="ECO:0000313" key="10">
    <source>
        <dbReference type="Proteomes" id="UP000006622"/>
    </source>
</evidence>
<evidence type="ECO:0000256" key="7">
    <source>
        <dbReference type="SAM" id="Phobius"/>
    </source>
</evidence>
<dbReference type="PANTHER" id="PTHR33885">
    <property type="entry name" value="PHAGE SHOCK PROTEIN C"/>
    <property type="match status" value="1"/>
</dbReference>
<feature type="region of interest" description="Disordered" evidence="6">
    <location>
        <begin position="68"/>
        <end position="119"/>
    </location>
</feature>
<gene>
    <name evidence="9" type="ordered locus">Mzhil_0152</name>
</gene>
<dbReference type="PANTHER" id="PTHR33885:SF3">
    <property type="entry name" value="PHAGE SHOCK PROTEIN C"/>
    <property type="match status" value="1"/>
</dbReference>
<dbReference type="GO" id="GO:0005886">
    <property type="term" value="C:plasma membrane"/>
    <property type="evidence" value="ECO:0007669"/>
    <property type="project" value="UniProtKB-SubCell"/>
</dbReference>
<evidence type="ECO:0000256" key="4">
    <source>
        <dbReference type="ARBA" id="ARBA00022989"/>
    </source>
</evidence>
<dbReference type="EMBL" id="CP002101">
    <property type="protein sequence ID" value="AEH60032.1"/>
    <property type="molecule type" value="Genomic_DNA"/>
</dbReference>
<proteinExistence type="predicted"/>
<dbReference type="InterPro" id="IPR007168">
    <property type="entry name" value="Phageshock_PspC_N"/>
</dbReference>
<feature type="compositionally biased region" description="Basic and acidic residues" evidence="6">
    <location>
        <begin position="94"/>
        <end position="119"/>
    </location>
</feature>
<evidence type="ECO:0000313" key="9">
    <source>
        <dbReference type="EMBL" id="AEH60032.1"/>
    </source>
</evidence>
<evidence type="ECO:0000259" key="8">
    <source>
        <dbReference type="Pfam" id="PF04024"/>
    </source>
</evidence>
<name>F7XN75_METZD</name>
<dbReference type="Pfam" id="PF04024">
    <property type="entry name" value="PspC"/>
    <property type="match status" value="1"/>
</dbReference>
<reference evidence="9" key="1">
    <citation type="submission" date="2010-07" db="EMBL/GenBank/DDBJ databases">
        <title>The complete genome of Methanosalsum zhilinae DSM 4017.</title>
        <authorList>
            <consortium name="US DOE Joint Genome Institute (JGI-PGF)"/>
            <person name="Lucas S."/>
            <person name="Copeland A."/>
            <person name="Lapidus A."/>
            <person name="Glavina del Rio T."/>
            <person name="Dalin E."/>
            <person name="Tice H."/>
            <person name="Bruce D."/>
            <person name="Goodwin L."/>
            <person name="Pitluck S."/>
            <person name="Kyrpides N."/>
            <person name="Mavromatis K."/>
            <person name="Ovchinnikova G."/>
            <person name="Daligault H."/>
            <person name="Detter J.C."/>
            <person name="Han C."/>
            <person name="Tapia R."/>
            <person name="Larimer F."/>
            <person name="Land M."/>
            <person name="Hauser L."/>
            <person name="Markowitz V."/>
            <person name="Cheng J.-F."/>
            <person name="Hugenholtz P."/>
            <person name="Woyke T."/>
            <person name="Wu D."/>
            <person name="Spring S."/>
            <person name="Schueler E."/>
            <person name="Brambilla E."/>
            <person name="Klenk H.-P."/>
            <person name="Eisen J.A."/>
        </authorList>
    </citation>
    <scope>NUCLEOTIDE SEQUENCE</scope>
    <source>
        <strain evidence="9">DSM 4017</strain>
    </source>
</reference>
<sequence length="170" mass="19465">MDNQKKLTRSRDDRMIAGVCGGLGKYFDIDSTVVRLIFIVAILIDGLGILIYIAMAIIVPEEKTNVRKYQPEKEGLPESDDERTEGGQENTEQEYEKAETPEEHRKQDHENAGKDSQRDEGPAWIGIGLILIGVFLILDRIDIFWWLSWNILWPLLIVFIGIWILVRRGG</sequence>
<feature type="transmembrane region" description="Helical" evidence="7">
    <location>
        <begin position="121"/>
        <end position="138"/>
    </location>
</feature>
<protein>
    <submittedName>
        <fullName evidence="9">Phage shock protein C, PspC</fullName>
    </submittedName>
</protein>